<dbReference type="AlphaFoldDB" id="A0A9X1TEX7"/>
<dbReference type="Proteomes" id="UP001139000">
    <property type="component" value="Unassembled WGS sequence"/>
</dbReference>
<keyword evidence="2" id="KW-1185">Reference proteome</keyword>
<dbReference type="EMBL" id="JAJTTC010000002">
    <property type="protein sequence ID" value="MCF0062502.1"/>
    <property type="molecule type" value="Genomic_DNA"/>
</dbReference>
<sequence length="119" mass="14375">MNKLFDIVILEDAYAFLRSLDHKHSEKILYNIRKAQISLDQDLLKKLNYEIWEFRTLYQGLQYRLLAFWDKSNPKETLVISTHGFIKKQSKIPDNEIERAKQIRVQYFREKNNPNTKTK</sequence>
<dbReference type="RefSeq" id="WP_234655612.1">
    <property type="nucleotide sequence ID" value="NZ_CP094997.1"/>
</dbReference>
<gene>
    <name evidence="1" type="ORF">LXM26_13430</name>
</gene>
<dbReference type="Pfam" id="PF05973">
    <property type="entry name" value="Gp49"/>
    <property type="match status" value="1"/>
</dbReference>
<reference evidence="1" key="1">
    <citation type="submission" date="2021-12" db="EMBL/GenBank/DDBJ databases">
        <title>Novel species in genus Dyadobacter.</title>
        <authorList>
            <person name="Ma C."/>
        </authorList>
    </citation>
    <scope>NUCLEOTIDE SEQUENCE</scope>
    <source>
        <strain evidence="1">LJ419</strain>
    </source>
</reference>
<accession>A0A9X1TEX7</accession>
<organism evidence="1 2">
    <name type="scientific">Dyadobacter chenwenxiniae</name>
    <dbReference type="NCBI Taxonomy" id="2906456"/>
    <lineage>
        <taxon>Bacteria</taxon>
        <taxon>Pseudomonadati</taxon>
        <taxon>Bacteroidota</taxon>
        <taxon>Cytophagia</taxon>
        <taxon>Cytophagales</taxon>
        <taxon>Spirosomataceae</taxon>
        <taxon>Dyadobacter</taxon>
    </lineage>
</organism>
<name>A0A9X1TEX7_9BACT</name>
<evidence type="ECO:0000313" key="2">
    <source>
        <dbReference type="Proteomes" id="UP001139000"/>
    </source>
</evidence>
<proteinExistence type="predicted"/>
<protein>
    <submittedName>
        <fullName evidence="1">Type II toxin-antitoxin system RelE/ParE family toxin</fullName>
    </submittedName>
</protein>
<evidence type="ECO:0000313" key="1">
    <source>
        <dbReference type="EMBL" id="MCF0062502.1"/>
    </source>
</evidence>
<comment type="caution">
    <text evidence="1">The sequence shown here is derived from an EMBL/GenBank/DDBJ whole genome shotgun (WGS) entry which is preliminary data.</text>
</comment>
<dbReference type="InterPro" id="IPR009241">
    <property type="entry name" value="HigB-like"/>
</dbReference>